<dbReference type="PROSITE" id="PS50853">
    <property type="entry name" value="FN3"/>
    <property type="match status" value="1"/>
</dbReference>
<evidence type="ECO:0000256" key="2">
    <source>
        <dbReference type="ARBA" id="ARBA00022692"/>
    </source>
</evidence>
<evidence type="ECO:0000256" key="5">
    <source>
        <dbReference type="ARBA" id="ARBA00023136"/>
    </source>
</evidence>
<dbReference type="GeneTree" id="ENSGT00940000164309"/>
<organism evidence="11 13">
    <name type="scientific">Carassius auratus</name>
    <name type="common">Goldfish</name>
    <dbReference type="NCBI Taxonomy" id="7957"/>
    <lineage>
        <taxon>Eukaryota</taxon>
        <taxon>Metazoa</taxon>
        <taxon>Chordata</taxon>
        <taxon>Craniata</taxon>
        <taxon>Vertebrata</taxon>
        <taxon>Euteleostomi</taxon>
        <taxon>Actinopterygii</taxon>
        <taxon>Neopterygii</taxon>
        <taxon>Teleostei</taxon>
        <taxon>Ostariophysi</taxon>
        <taxon>Cypriniformes</taxon>
        <taxon>Cyprinidae</taxon>
        <taxon>Cyprininae</taxon>
        <taxon>Carassius</taxon>
    </lineage>
</organism>
<keyword evidence="11" id="KW-1185">Reference proteome</keyword>
<keyword evidence="2" id="KW-0812">Transmembrane</keyword>
<dbReference type="GeneID" id="113098710"/>
<dbReference type="PANTHER" id="PTHR23037">
    <property type="entry name" value="CYTOKINE RECEPTOR"/>
    <property type="match status" value="1"/>
</dbReference>
<dbReference type="RefSeq" id="XP_026119532.1">
    <property type="nucleotide sequence ID" value="XM_026263747.1"/>
</dbReference>
<dbReference type="RefSeq" id="XP_026119531.1">
    <property type="nucleotide sequence ID" value="XM_026263746.1"/>
</dbReference>
<evidence type="ECO:0000313" key="13">
    <source>
        <dbReference type="RefSeq" id="XP_026119532.1"/>
    </source>
</evidence>
<keyword evidence="3 9" id="KW-0732">Signal</keyword>
<accession>A0A6P6PFE9</accession>
<keyword evidence="5" id="KW-0472">Membrane</keyword>
<evidence type="ECO:0000256" key="3">
    <source>
        <dbReference type="ARBA" id="ARBA00022729"/>
    </source>
</evidence>
<sequence length="204" mass="23916">MMMLLVALFLGNIPSFAFSAPSQPNINCLIINLDYINCTWTEHEHNYTFRSRFTHRETLDCPEYLRIDGVNVGCVFPYKTAQRFNTLETRLYSDDGGLVTEQEHNLKSYVKLSPPINLSVVEKKDTELWLYWDFTKNNGCFESEVRYRTDNNVWKNTTPGPRTSFSLPFPSKKRYEFQVRARIQSSCGESKFWSDWSEPVYWGS</sequence>
<keyword evidence="4" id="KW-1133">Transmembrane helix</keyword>
<evidence type="ECO:0000256" key="8">
    <source>
        <dbReference type="ARBA" id="ARBA00023180"/>
    </source>
</evidence>
<protein>
    <submittedName>
        <fullName evidence="12 13">Cytokine receptor common subunit gamma-like</fullName>
    </submittedName>
</protein>
<feature type="domain" description="Fibronectin type-III" evidence="10">
    <location>
        <begin position="114"/>
        <end position="204"/>
    </location>
</feature>
<dbReference type="InterPro" id="IPR048651">
    <property type="entry name" value="CRLF2-like_D1"/>
</dbReference>
<gene>
    <name evidence="12 13" type="primary">LOC113098710</name>
</gene>
<dbReference type="Pfam" id="PF21604">
    <property type="entry name" value="CRLF2_D1"/>
    <property type="match status" value="1"/>
</dbReference>
<evidence type="ECO:0000259" key="10">
    <source>
        <dbReference type="PROSITE" id="PS50853"/>
    </source>
</evidence>
<feature type="signal peptide" evidence="9">
    <location>
        <begin position="1"/>
        <end position="19"/>
    </location>
</feature>
<dbReference type="KEGG" id="caua:113098710"/>
<evidence type="ECO:0000256" key="4">
    <source>
        <dbReference type="ARBA" id="ARBA00022989"/>
    </source>
</evidence>
<keyword evidence="8" id="KW-0325">Glycoprotein</keyword>
<dbReference type="SMART" id="SM00060">
    <property type="entry name" value="FN3"/>
    <property type="match status" value="1"/>
</dbReference>
<name>A0A6P6PFE9_CARAU</name>
<comment type="subcellular location">
    <subcellularLocation>
        <location evidence="1">Membrane</location>
        <topology evidence="1">Single-pass type I membrane protein</topology>
    </subcellularLocation>
</comment>
<feature type="chain" id="PRO_5044650315" evidence="9">
    <location>
        <begin position="20"/>
        <end position="204"/>
    </location>
</feature>
<proteinExistence type="predicted"/>
<dbReference type="GO" id="GO:0004896">
    <property type="term" value="F:cytokine receptor activity"/>
    <property type="evidence" value="ECO:0007669"/>
    <property type="project" value="TreeGrafter"/>
</dbReference>
<evidence type="ECO:0000256" key="9">
    <source>
        <dbReference type="SAM" id="SignalP"/>
    </source>
</evidence>
<dbReference type="OrthoDB" id="8942047at2759"/>
<dbReference type="Proteomes" id="UP000515129">
    <property type="component" value="Unplaced"/>
</dbReference>
<dbReference type="Gene3D" id="2.60.40.10">
    <property type="entry name" value="Immunoglobulins"/>
    <property type="match status" value="2"/>
</dbReference>
<evidence type="ECO:0000256" key="7">
    <source>
        <dbReference type="ARBA" id="ARBA00023170"/>
    </source>
</evidence>
<reference evidence="12 13" key="1">
    <citation type="submission" date="2025-04" db="UniProtKB">
        <authorList>
            <consortium name="RefSeq"/>
        </authorList>
    </citation>
    <scope>IDENTIFICATION</scope>
    <source>
        <strain evidence="12 13">Wakin</strain>
        <tissue evidence="12 13">Muscle</tissue>
    </source>
</reference>
<dbReference type="AlphaFoldDB" id="A0A6P6PFE9"/>
<dbReference type="InterPro" id="IPR003961">
    <property type="entry name" value="FN3_dom"/>
</dbReference>
<keyword evidence="6" id="KW-1015">Disulfide bond</keyword>
<dbReference type="FunFam" id="2.60.40.10:FF:000754">
    <property type="entry name" value="Cytokine receptor common subunit gamma"/>
    <property type="match status" value="1"/>
</dbReference>
<evidence type="ECO:0000256" key="1">
    <source>
        <dbReference type="ARBA" id="ARBA00004479"/>
    </source>
</evidence>
<keyword evidence="7" id="KW-0675">Receptor</keyword>
<evidence type="ECO:0000313" key="11">
    <source>
        <dbReference type="Proteomes" id="UP000515129"/>
    </source>
</evidence>
<dbReference type="GO" id="GO:0009897">
    <property type="term" value="C:external side of plasma membrane"/>
    <property type="evidence" value="ECO:0007669"/>
    <property type="project" value="TreeGrafter"/>
</dbReference>
<dbReference type="InterPro" id="IPR036116">
    <property type="entry name" value="FN3_sf"/>
</dbReference>
<dbReference type="PANTHER" id="PTHR23037:SF28">
    <property type="entry name" value="ERYTHROPOIETIN RECEPTOR"/>
    <property type="match status" value="1"/>
</dbReference>
<dbReference type="CDD" id="cd00063">
    <property type="entry name" value="FN3"/>
    <property type="match status" value="1"/>
</dbReference>
<evidence type="ECO:0000313" key="12">
    <source>
        <dbReference type="RefSeq" id="XP_026119531.1"/>
    </source>
</evidence>
<evidence type="ECO:0000256" key="6">
    <source>
        <dbReference type="ARBA" id="ARBA00023157"/>
    </source>
</evidence>
<dbReference type="InterPro" id="IPR013783">
    <property type="entry name" value="Ig-like_fold"/>
</dbReference>
<dbReference type="SUPFAM" id="SSF49265">
    <property type="entry name" value="Fibronectin type III"/>
    <property type="match status" value="2"/>
</dbReference>